<evidence type="ECO:0000256" key="3">
    <source>
        <dbReference type="ARBA" id="ARBA00006341"/>
    </source>
</evidence>
<dbReference type="InterPro" id="IPR054480">
    <property type="entry name" value="AHAS_small-like_ACT"/>
</dbReference>
<gene>
    <name evidence="10" type="ORF">SAMN04488502_11623</name>
</gene>
<dbReference type="FunFam" id="3.30.70.260:FF:000001">
    <property type="entry name" value="Acetolactate synthase, small subunit"/>
    <property type="match status" value="1"/>
</dbReference>
<dbReference type="Pfam" id="PF22629">
    <property type="entry name" value="ACT_AHAS_ss"/>
    <property type="match status" value="1"/>
</dbReference>
<accession>A0A1H0A0N1</accession>
<dbReference type="PROSITE" id="PS51671">
    <property type="entry name" value="ACT"/>
    <property type="match status" value="1"/>
</dbReference>
<keyword evidence="8" id="KW-0808">Transferase</keyword>
<comment type="similarity">
    <text evidence="3 8">Belongs to the acetolactate synthase small subunit family.</text>
</comment>
<reference evidence="10 11" key="1">
    <citation type="submission" date="2016-10" db="EMBL/GenBank/DDBJ databases">
        <authorList>
            <person name="de Groot N.N."/>
        </authorList>
    </citation>
    <scope>NUCLEOTIDE SEQUENCE [LARGE SCALE GENOMIC DNA]</scope>
    <source>
        <strain evidence="10 11">DSM 1736</strain>
    </source>
</reference>
<comment type="catalytic activity">
    <reaction evidence="7 8">
        <text>2 pyruvate + H(+) = (2S)-2-acetolactate + CO2</text>
        <dbReference type="Rhea" id="RHEA:25249"/>
        <dbReference type="ChEBI" id="CHEBI:15361"/>
        <dbReference type="ChEBI" id="CHEBI:15378"/>
        <dbReference type="ChEBI" id="CHEBI:16526"/>
        <dbReference type="ChEBI" id="CHEBI:58476"/>
        <dbReference type="EC" id="2.2.1.6"/>
    </reaction>
</comment>
<dbReference type="FunFam" id="3.30.70.1150:FF:000001">
    <property type="entry name" value="Acetolactate synthase small subunit"/>
    <property type="match status" value="1"/>
</dbReference>
<evidence type="ECO:0000256" key="2">
    <source>
        <dbReference type="ARBA" id="ARBA00005025"/>
    </source>
</evidence>
<dbReference type="InterPro" id="IPR027271">
    <property type="entry name" value="Acetolactate_synth/TF_NikR_C"/>
</dbReference>
<dbReference type="OrthoDB" id="9787365at2"/>
<dbReference type="RefSeq" id="WP_092075018.1">
    <property type="nucleotide sequence ID" value="NZ_FNHB01000016.1"/>
</dbReference>
<dbReference type="NCBIfam" id="TIGR00119">
    <property type="entry name" value="acolac_sm"/>
    <property type="match status" value="1"/>
</dbReference>
<proteinExistence type="inferred from homology"/>
<dbReference type="STRING" id="146817.SAMN04488502_11623"/>
<dbReference type="Gene3D" id="3.30.70.260">
    <property type="match status" value="1"/>
</dbReference>
<keyword evidence="5 8" id="KW-0028">Amino-acid biosynthesis</keyword>
<dbReference type="InterPro" id="IPR039557">
    <property type="entry name" value="AHAS_ACT"/>
</dbReference>
<dbReference type="EMBL" id="FNHB01000016">
    <property type="protein sequence ID" value="SDN27128.1"/>
    <property type="molecule type" value="Genomic_DNA"/>
</dbReference>
<evidence type="ECO:0000256" key="8">
    <source>
        <dbReference type="RuleBase" id="RU368092"/>
    </source>
</evidence>
<dbReference type="InterPro" id="IPR019455">
    <property type="entry name" value="Acetolactate_synth_ssu_C"/>
</dbReference>
<dbReference type="GO" id="GO:0009097">
    <property type="term" value="P:isoleucine biosynthetic process"/>
    <property type="evidence" value="ECO:0007669"/>
    <property type="project" value="UniProtKB-UniRule"/>
</dbReference>
<dbReference type="GO" id="GO:1990610">
    <property type="term" value="F:acetolactate synthase regulator activity"/>
    <property type="evidence" value="ECO:0007669"/>
    <property type="project" value="UniProtKB-UniRule"/>
</dbReference>
<dbReference type="UniPathway" id="UPA00049">
    <property type="reaction ID" value="UER00059"/>
</dbReference>
<dbReference type="CDD" id="cd04878">
    <property type="entry name" value="ACT_AHAS"/>
    <property type="match status" value="1"/>
</dbReference>
<evidence type="ECO:0000256" key="6">
    <source>
        <dbReference type="ARBA" id="ARBA00023304"/>
    </source>
</evidence>
<dbReference type="EC" id="2.2.1.6" evidence="8"/>
<dbReference type="InterPro" id="IPR004789">
    <property type="entry name" value="Acetalactate_synth_ssu"/>
</dbReference>
<dbReference type="InterPro" id="IPR002912">
    <property type="entry name" value="ACT_dom"/>
</dbReference>
<evidence type="ECO:0000259" key="9">
    <source>
        <dbReference type="PROSITE" id="PS51671"/>
    </source>
</evidence>
<evidence type="ECO:0000256" key="7">
    <source>
        <dbReference type="ARBA" id="ARBA00048670"/>
    </source>
</evidence>
<keyword evidence="6 8" id="KW-0100">Branched-chain amino acid biosynthesis</keyword>
<comment type="pathway">
    <text evidence="1 8">Amino-acid biosynthesis; L-isoleucine biosynthesis; L-isoleucine from 2-oxobutanoate: step 1/4.</text>
</comment>
<dbReference type="InterPro" id="IPR045865">
    <property type="entry name" value="ACT-like_dom_sf"/>
</dbReference>
<comment type="pathway">
    <text evidence="2 8">Amino-acid biosynthesis; L-valine biosynthesis; L-valine from pyruvate: step 1/4.</text>
</comment>
<evidence type="ECO:0000256" key="1">
    <source>
        <dbReference type="ARBA" id="ARBA00004974"/>
    </source>
</evidence>
<organism evidence="10 11">
    <name type="scientific">Dendrosporobacter quercicolus</name>
    <dbReference type="NCBI Taxonomy" id="146817"/>
    <lineage>
        <taxon>Bacteria</taxon>
        <taxon>Bacillati</taxon>
        <taxon>Bacillota</taxon>
        <taxon>Negativicutes</taxon>
        <taxon>Selenomonadales</taxon>
        <taxon>Sporomusaceae</taxon>
        <taxon>Dendrosporobacter</taxon>
    </lineage>
</organism>
<dbReference type="AlphaFoldDB" id="A0A1H0A0N1"/>
<dbReference type="SUPFAM" id="SSF55021">
    <property type="entry name" value="ACT-like"/>
    <property type="match status" value="2"/>
</dbReference>
<dbReference type="GO" id="GO:0009099">
    <property type="term" value="P:L-valine biosynthetic process"/>
    <property type="evidence" value="ECO:0007669"/>
    <property type="project" value="UniProtKB-UniRule"/>
</dbReference>
<dbReference type="UniPathway" id="UPA00047">
    <property type="reaction ID" value="UER00055"/>
</dbReference>
<evidence type="ECO:0000313" key="10">
    <source>
        <dbReference type="EMBL" id="SDN27128.1"/>
    </source>
</evidence>
<dbReference type="PANTHER" id="PTHR30239">
    <property type="entry name" value="ACETOLACTATE SYNTHASE SMALL SUBUNIT"/>
    <property type="match status" value="1"/>
</dbReference>
<dbReference type="NCBIfam" id="NF008864">
    <property type="entry name" value="PRK11895.1"/>
    <property type="match status" value="1"/>
</dbReference>
<evidence type="ECO:0000256" key="5">
    <source>
        <dbReference type="ARBA" id="ARBA00022605"/>
    </source>
</evidence>
<dbReference type="GO" id="GO:0003984">
    <property type="term" value="F:acetolactate synthase activity"/>
    <property type="evidence" value="ECO:0007669"/>
    <property type="project" value="UniProtKB-UniRule"/>
</dbReference>
<evidence type="ECO:0000313" key="11">
    <source>
        <dbReference type="Proteomes" id="UP000214880"/>
    </source>
</evidence>
<evidence type="ECO:0000256" key="4">
    <source>
        <dbReference type="ARBA" id="ARBA00011744"/>
    </source>
</evidence>
<dbReference type="Gene3D" id="3.30.70.1150">
    <property type="entry name" value="ACT-like. Chain A, domain 2"/>
    <property type="match status" value="1"/>
</dbReference>
<comment type="subunit">
    <text evidence="4 8">Dimer of large and small chains.</text>
</comment>
<sequence length="176" mass="19590">MKHVLSVLVQNQPGVLVRVASMFSRREFNIDSLAVGVTQLPEYSRMTVVVHGDQAIISQMIKQLEKLVEVVAVRILPPHSSVSRGMTLLKVNAEGDTRAEILKMAEIFRAKVVDAQKTTLILEITGDDEKIDAFTEILAPYGILETIRTGLIGLERGDHTIYKKYEESDNDGEDVL</sequence>
<dbReference type="Pfam" id="PF10369">
    <property type="entry name" value="ALS_ss_C"/>
    <property type="match status" value="1"/>
</dbReference>
<comment type="function">
    <text evidence="8">Catalyzes the conversion of 2 pyruvate molecules into acetolactate in the first common step of the biosynthetic pathway of the branched-amino acids such as leucine, isoleucine, and valine.</text>
</comment>
<dbReference type="GO" id="GO:0005829">
    <property type="term" value="C:cytosol"/>
    <property type="evidence" value="ECO:0007669"/>
    <property type="project" value="TreeGrafter"/>
</dbReference>
<keyword evidence="11" id="KW-1185">Reference proteome</keyword>
<dbReference type="Proteomes" id="UP000214880">
    <property type="component" value="Unassembled WGS sequence"/>
</dbReference>
<dbReference type="PANTHER" id="PTHR30239:SF0">
    <property type="entry name" value="ACETOLACTATE SYNTHASE SMALL SUBUNIT 1, CHLOROPLASTIC"/>
    <property type="match status" value="1"/>
</dbReference>
<protein>
    <recommendedName>
        <fullName evidence="8">Acetolactate synthase small subunit</fullName>
        <shortName evidence="8">AHAS</shortName>
        <shortName evidence="8">ALS</shortName>
        <ecNumber evidence="8">2.2.1.6</ecNumber>
    </recommendedName>
    <alternativeName>
        <fullName evidence="8">Acetohydroxy-acid synthase small subunit</fullName>
    </alternativeName>
</protein>
<feature type="domain" description="ACT" evidence="9">
    <location>
        <begin position="4"/>
        <end position="78"/>
    </location>
</feature>
<name>A0A1H0A0N1_9FIRM</name>